<accession>A0ABM0MPT6</accession>
<dbReference type="Proteomes" id="UP000694865">
    <property type="component" value="Unplaced"/>
</dbReference>
<dbReference type="RefSeq" id="XP_006822027.1">
    <property type="nucleotide sequence ID" value="XM_006821964.1"/>
</dbReference>
<dbReference type="PROSITE" id="PS50017">
    <property type="entry name" value="DEATH_DOMAIN"/>
    <property type="match status" value="1"/>
</dbReference>
<dbReference type="Pfam" id="PF00531">
    <property type="entry name" value="Death"/>
    <property type="match status" value="1"/>
</dbReference>
<keyword evidence="3" id="KW-1185">Reference proteome</keyword>
<dbReference type="SMART" id="SM00005">
    <property type="entry name" value="DEATH"/>
    <property type="match status" value="1"/>
</dbReference>
<evidence type="ECO:0000256" key="1">
    <source>
        <dbReference type="SAM" id="MobiDB-lite"/>
    </source>
</evidence>
<dbReference type="InterPro" id="IPR011029">
    <property type="entry name" value="DEATH-like_dom_sf"/>
</dbReference>
<proteinExistence type="predicted"/>
<sequence>MAMNVPLIPSWGLHLDSEHPTALDWRMLLAYLGFDNSSLIQVLKSKKGSHTQYVIKMYYTMDEHPTWCGIHKALKAMERADAEAVLVKHAEKLGLPSDTASTSLPAGWGEFSNMSQRLGEQNLSFPCMREITELLNPEHPVGLDWKILASKLGCKTTDMDAFARTPNPAMAFLQDYQIKEGSTLGNLFYALKLMPRYDVIYCLWKQGAFTAGETVPQSGKIYSQSLSYDGSRDTARRAKMSEQPKRQISQQDSASFRRETENLCRMFHDLGIDEKKANRAIHKAYQQNIYDPDVIYSTYLLEDDDTDTESTESDSDEEIQFASMGTSSVYNIQGGNVQIGENNTIINHGVAAPMKQKKTKRRHGRKGDGDIAHKYNIEPGRPQVTKKLIEMGFSVYSVQRVVKQHPNTIAMSLESGLFLEVFVSSDNSNESMDRDVPCLQTIAMSLESGLFLVVFVSSDNSNESMDRIVPCSVCAFRQ</sequence>
<feature type="compositionally biased region" description="Basic residues" evidence="1">
    <location>
        <begin position="355"/>
        <end position="365"/>
    </location>
</feature>
<dbReference type="InterPro" id="IPR000488">
    <property type="entry name" value="Death_dom"/>
</dbReference>
<gene>
    <name evidence="4" type="primary">LOC102803662</name>
</gene>
<protein>
    <submittedName>
        <fullName evidence="4">Uncharacterized protein LOC102803662</fullName>
    </submittedName>
</protein>
<organism evidence="3 4">
    <name type="scientific">Saccoglossus kowalevskii</name>
    <name type="common">Acorn worm</name>
    <dbReference type="NCBI Taxonomy" id="10224"/>
    <lineage>
        <taxon>Eukaryota</taxon>
        <taxon>Metazoa</taxon>
        <taxon>Hemichordata</taxon>
        <taxon>Enteropneusta</taxon>
        <taxon>Harrimaniidae</taxon>
        <taxon>Saccoglossus</taxon>
    </lineage>
</organism>
<name>A0ABM0MPT6_SACKO</name>
<dbReference type="SUPFAM" id="SSF47986">
    <property type="entry name" value="DEATH domain"/>
    <property type="match status" value="2"/>
</dbReference>
<reference evidence="4" key="1">
    <citation type="submission" date="2025-08" db="UniProtKB">
        <authorList>
            <consortium name="RefSeq"/>
        </authorList>
    </citation>
    <scope>IDENTIFICATION</scope>
    <source>
        <tissue evidence="4">Testes</tissue>
    </source>
</reference>
<dbReference type="Gene3D" id="1.10.533.10">
    <property type="entry name" value="Death Domain, Fas"/>
    <property type="match status" value="2"/>
</dbReference>
<evidence type="ECO:0000313" key="3">
    <source>
        <dbReference type="Proteomes" id="UP000694865"/>
    </source>
</evidence>
<dbReference type="GeneID" id="102803662"/>
<evidence type="ECO:0000259" key="2">
    <source>
        <dbReference type="PROSITE" id="PS50017"/>
    </source>
</evidence>
<feature type="region of interest" description="Disordered" evidence="1">
    <location>
        <begin position="353"/>
        <end position="373"/>
    </location>
</feature>
<evidence type="ECO:0000313" key="4">
    <source>
        <dbReference type="RefSeq" id="XP_006822027.1"/>
    </source>
</evidence>
<feature type="domain" description="Death" evidence="2">
    <location>
        <begin position="141"/>
        <end position="207"/>
    </location>
</feature>